<accession>A0A430FAE8</accession>
<dbReference type="AlphaFoldDB" id="A0A430FAE8"/>
<dbReference type="OrthoDB" id="3240845at2"/>
<evidence type="ECO:0000313" key="2">
    <source>
        <dbReference type="EMBL" id="RSX49817.1"/>
    </source>
</evidence>
<dbReference type="RefSeq" id="WP_126031328.1">
    <property type="nucleotide sequence ID" value="NZ_QXGI01000001.1"/>
</dbReference>
<keyword evidence="1" id="KW-0472">Membrane</keyword>
<protein>
    <submittedName>
        <fullName evidence="2">Uncharacterized protein</fullName>
    </submittedName>
</protein>
<dbReference type="EMBL" id="QXGI01000001">
    <property type="protein sequence ID" value="RSX49817.1"/>
    <property type="molecule type" value="Genomic_DNA"/>
</dbReference>
<comment type="caution">
    <text evidence="2">The sequence shown here is derived from an EMBL/GenBank/DDBJ whole genome shotgun (WGS) entry which is preliminary data.</text>
</comment>
<keyword evidence="1" id="KW-1133">Transmembrane helix</keyword>
<sequence length="150" mass="17447">MTEKIFDMIVTALPFLLHLMLHLMLALAVTVIAVLVFYTLHARWPRGPFWRHADLYVEKDDCTLGPVWWRRSDGRIKVEYTIVNWLPGRHEYRNDHICVFQRGIRLEEDGDRVSHVLPQGAEVRFSQTFLARDGSTPVIQADSSYTPARN</sequence>
<reference evidence="2 3" key="1">
    <citation type="submission" date="2018-09" db="EMBL/GenBank/DDBJ databases">
        <title>Characterization of the phylogenetic diversity of five novel species belonging to the genus Bifidobacterium.</title>
        <authorList>
            <person name="Lugli G.A."/>
            <person name="Duranti S."/>
            <person name="Milani C."/>
        </authorList>
    </citation>
    <scope>NUCLEOTIDE SEQUENCE [LARGE SCALE GENOMIC DNA]</scope>
    <source>
        <strain evidence="2 3">2020B</strain>
    </source>
</reference>
<keyword evidence="1" id="KW-0812">Transmembrane</keyword>
<name>A0A430FAE8_9BIFI</name>
<evidence type="ECO:0000256" key="1">
    <source>
        <dbReference type="SAM" id="Phobius"/>
    </source>
</evidence>
<evidence type="ECO:0000313" key="3">
    <source>
        <dbReference type="Proteomes" id="UP000288052"/>
    </source>
</evidence>
<proteinExistence type="predicted"/>
<keyword evidence="3" id="KW-1185">Reference proteome</keyword>
<gene>
    <name evidence="2" type="ORF">D2E22_0278</name>
</gene>
<dbReference type="Proteomes" id="UP000288052">
    <property type="component" value="Unassembled WGS sequence"/>
</dbReference>
<feature type="transmembrane region" description="Helical" evidence="1">
    <location>
        <begin position="15"/>
        <end position="40"/>
    </location>
</feature>
<organism evidence="2 3">
    <name type="scientific">Bifidobacterium castoris</name>
    <dbReference type="NCBI Taxonomy" id="2306972"/>
    <lineage>
        <taxon>Bacteria</taxon>
        <taxon>Bacillati</taxon>
        <taxon>Actinomycetota</taxon>
        <taxon>Actinomycetes</taxon>
        <taxon>Bifidobacteriales</taxon>
        <taxon>Bifidobacteriaceae</taxon>
        <taxon>Bifidobacterium</taxon>
    </lineage>
</organism>